<dbReference type="AlphaFoldDB" id="A0AAN7YL21"/>
<dbReference type="EMBL" id="JAVRRL010000019">
    <property type="protein sequence ID" value="KAK5114133.1"/>
    <property type="molecule type" value="Genomic_DNA"/>
</dbReference>
<dbReference type="PANTHER" id="PTHR36206">
    <property type="entry name" value="ASPERCRYPTIN BIOSYNTHESIS CLUSTER-SPECIFIC TRANSCRIPTION REGULATOR ATNN-RELATED"/>
    <property type="match status" value="1"/>
</dbReference>
<dbReference type="Pfam" id="PF00172">
    <property type="entry name" value="Zn_clus"/>
    <property type="match status" value="1"/>
</dbReference>
<dbReference type="GO" id="GO:0000981">
    <property type="term" value="F:DNA-binding transcription factor activity, RNA polymerase II-specific"/>
    <property type="evidence" value="ECO:0007669"/>
    <property type="project" value="InterPro"/>
</dbReference>
<dbReference type="SMART" id="SM00066">
    <property type="entry name" value="GAL4"/>
    <property type="match status" value="1"/>
</dbReference>
<name>A0AAN7YL21_9PEZI</name>
<evidence type="ECO:0000256" key="2">
    <source>
        <dbReference type="ARBA" id="ARBA00022833"/>
    </source>
</evidence>
<sequence length="649" mass="72323">MIDTSAETWQANAAARLLEARRRNGRLGARKSRGGCITCKVRKVKCDQARPACRKCTSFGRTCEGYTQPAQALLSDVTQLVAVSTSPFLALREQDKRSFEFYVTWGAPRLAGSLDKQFWTGDILQLAQQEPCILDSLLAISLLYEHPQYIEVLGPRAGARPISQPIGDGMKTPALATIGFEDGPPPLNQHHAAALRAYNRAIVQLRHKLEDGKASPLLALASCVLFLCIEVIRDNVFGALALFAKGNGLLDLVNGQSPTNREQTLVTTIRLMMHRLGVLAAAFGHPKPIEYTAQTELDSCDNSFGSTSDARDALFSIMATSHKFIARSIQYRDRVINGEKGELSTSGLWHTPSTVEQLNGRVTDSDDTEPRSGREVLVSLLDGVQGPMHCKSDGDKGPCHVCDSQPSSRRNTSIEALNAESALSTEFAQILDDLQEQQMKLASRLELWEHRSEHVFLSAQHDEPDVVSSLMHQYHVSFIWLSTRLAIDQMVFDDFTDHFERVLHYAEIYITSKVDERLNFTFEVGAVPSLYFTATKCRIPSIRRRALRLLARAPRKECMWGAASTGQIAARLITIEEEGMGLVPPAWDGSSLGGGPAIHTEDDRFPAEEMRVHNLELIQIKRTRMHELRVTRYRLVDGKRYKVVQDYPV</sequence>
<keyword evidence="2" id="KW-0862">Zinc</keyword>
<keyword evidence="6" id="KW-0539">Nucleus</keyword>
<evidence type="ECO:0000313" key="8">
    <source>
        <dbReference type="EMBL" id="KAK5114133.1"/>
    </source>
</evidence>
<proteinExistence type="predicted"/>
<protein>
    <recommendedName>
        <fullName evidence="7">Zn(2)-C6 fungal-type domain-containing protein</fullName>
    </recommendedName>
</protein>
<organism evidence="8 9">
    <name type="scientific">Meristemomyces frigidus</name>
    <dbReference type="NCBI Taxonomy" id="1508187"/>
    <lineage>
        <taxon>Eukaryota</taxon>
        <taxon>Fungi</taxon>
        <taxon>Dikarya</taxon>
        <taxon>Ascomycota</taxon>
        <taxon>Pezizomycotina</taxon>
        <taxon>Dothideomycetes</taxon>
        <taxon>Dothideomycetidae</taxon>
        <taxon>Mycosphaerellales</taxon>
        <taxon>Teratosphaeriaceae</taxon>
        <taxon>Meristemomyces</taxon>
    </lineage>
</organism>
<evidence type="ECO:0000313" key="9">
    <source>
        <dbReference type="Proteomes" id="UP001310890"/>
    </source>
</evidence>
<keyword evidence="1" id="KW-0479">Metal-binding</keyword>
<dbReference type="InterPro" id="IPR036864">
    <property type="entry name" value="Zn2-C6_fun-type_DNA-bd_sf"/>
</dbReference>
<dbReference type="Proteomes" id="UP001310890">
    <property type="component" value="Unassembled WGS sequence"/>
</dbReference>
<evidence type="ECO:0000256" key="6">
    <source>
        <dbReference type="ARBA" id="ARBA00023242"/>
    </source>
</evidence>
<dbReference type="PROSITE" id="PS50048">
    <property type="entry name" value="ZN2_CY6_FUNGAL_2"/>
    <property type="match status" value="1"/>
</dbReference>
<evidence type="ECO:0000256" key="1">
    <source>
        <dbReference type="ARBA" id="ARBA00022723"/>
    </source>
</evidence>
<evidence type="ECO:0000259" key="7">
    <source>
        <dbReference type="PROSITE" id="PS50048"/>
    </source>
</evidence>
<dbReference type="PANTHER" id="PTHR36206:SF14">
    <property type="entry name" value="ZN(2)-C6 FUNGAL-TYPE DOMAIN-CONTAINING PROTEIN-RELATED"/>
    <property type="match status" value="1"/>
</dbReference>
<evidence type="ECO:0000256" key="3">
    <source>
        <dbReference type="ARBA" id="ARBA00023015"/>
    </source>
</evidence>
<dbReference type="PROSITE" id="PS00463">
    <property type="entry name" value="ZN2_CY6_FUNGAL_1"/>
    <property type="match status" value="1"/>
</dbReference>
<keyword evidence="3" id="KW-0805">Transcription regulation</keyword>
<dbReference type="InterPro" id="IPR052360">
    <property type="entry name" value="Transcr_Regulatory_Proteins"/>
</dbReference>
<dbReference type="Gene3D" id="4.10.240.10">
    <property type="entry name" value="Zn(2)-C6 fungal-type DNA-binding domain"/>
    <property type="match status" value="1"/>
</dbReference>
<evidence type="ECO:0000256" key="4">
    <source>
        <dbReference type="ARBA" id="ARBA00023125"/>
    </source>
</evidence>
<dbReference type="GO" id="GO:0008270">
    <property type="term" value="F:zinc ion binding"/>
    <property type="evidence" value="ECO:0007669"/>
    <property type="project" value="InterPro"/>
</dbReference>
<gene>
    <name evidence="8" type="ORF">LTR62_002703</name>
</gene>
<dbReference type="GO" id="GO:0003677">
    <property type="term" value="F:DNA binding"/>
    <property type="evidence" value="ECO:0007669"/>
    <property type="project" value="UniProtKB-KW"/>
</dbReference>
<reference evidence="8" key="1">
    <citation type="submission" date="2023-08" db="EMBL/GenBank/DDBJ databases">
        <title>Black Yeasts Isolated from many extreme environments.</title>
        <authorList>
            <person name="Coleine C."/>
            <person name="Stajich J.E."/>
            <person name="Selbmann L."/>
        </authorList>
    </citation>
    <scope>NUCLEOTIDE SEQUENCE</scope>
    <source>
        <strain evidence="8">CCFEE 5401</strain>
    </source>
</reference>
<dbReference type="CDD" id="cd00067">
    <property type="entry name" value="GAL4"/>
    <property type="match status" value="1"/>
</dbReference>
<dbReference type="InterPro" id="IPR001138">
    <property type="entry name" value="Zn2Cys6_DnaBD"/>
</dbReference>
<comment type="caution">
    <text evidence="8">The sequence shown here is derived from an EMBL/GenBank/DDBJ whole genome shotgun (WGS) entry which is preliminary data.</text>
</comment>
<keyword evidence="4" id="KW-0238">DNA-binding</keyword>
<dbReference type="SUPFAM" id="SSF57701">
    <property type="entry name" value="Zn2/Cys6 DNA-binding domain"/>
    <property type="match status" value="1"/>
</dbReference>
<evidence type="ECO:0000256" key="5">
    <source>
        <dbReference type="ARBA" id="ARBA00023163"/>
    </source>
</evidence>
<keyword evidence="5" id="KW-0804">Transcription</keyword>
<feature type="domain" description="Zn(2)-C6 fungal-type" evidence="7">
    <location>
        <begin position="35"/>
        <end position="63"/>
    </location>
</feature>
<accession>A0AAN7YL21</accession>